<reference evidence="2" key="2">
    <citation type="submission" date="2025-09" db="UniProtKB">
        <authorList>
            <consortium name="Ensembl"/>
        </authorList>
    </citation>
    <scope>IDENTIFICATION</scope>
</reference>
<protein>
    <submittedName>
        <fullName evidence="2">Uncharacterized protein</fullName>
    </submittedName>
</protein>
<evidence type="ECO:0000256" key="1">
    <source>
        <dbReference type="SAM" id="SignalP"/>
    </source>
</evidence>
<reference evidence="2" key="1">
    <citation type="submission" date="2025-08" db="UniProtKB">
        <authorList>
            <consortium name="Ensembl"/>
        </authorList>
    </citation>
    <scope>IDENTIFICATION</scope>
</reference>
<keyword evidence="1" id="KW-0732">Signal</keyword>
<evidence type="ECO:0000313" key="2">
    <source>
        <dbReference type="Ensembl" id="ENSMNEP00000001071.1"/>
    </source>
</evidence>
<dbReference type="AlphaFoldDB" id="A0A2K6APJ4"/>
<feature type="signal peptide" evidence="1">
    <location>
        <begin position="1"/>
        <end position="22"/>
    </location>
</feature>
<keyword evidence="3" id="KW-1185">Reference proteome</keyword>
<dbReference type="GeneTree" id="ENSGT00910000147131"/>
<evidence type="ECO:0000313" key="3">
    <source>
        <dbReference type="Proteomes" id="UP000233120"/>
    </source>
</evidence>
<accession>A0A2K6APJ4</accession>
<proteinExistence type="predicted"/>
<name>A0A2K6APJ4_MACNE</name>
<dbReference type="Proteomes" id="UP000233120">
    <property type="component" value="Unassembled WGS sequence"/>
</dbReference>
<organism evidence="2 3">
    <name type="scientific">Macaca nemestrina</name>
    <name type="common">Pig-tailed macaque</name>
    <dbReference type="NCBI Taxonomy" id="9545"/>
    <lineage>
        <taxon>Eukaryota</taxon>
        <taxon>Metazoa</taxon>
        <taxon>Chordata</taxon>
        <taxon>Craniata</taxon>
        <taxon>Vertebrata</taxon>
        <taxon>Euteleostomi</taxon>
        <taxon>Mammalia</taxon>
        <taxon>Eutheria</taxon>
        <taxon>Euarchontoglires</taxon>
        <taxon>Primates</taxon>
        <taxon>Haplorrhini</taxon>
        <taxon>Catarrhini</taxon>
        <taxon>Cercopithecidae</taxon>
        <taxon>Cercopithecinae</taxon>
        <taxon>Macaca</taxon>
    </lineage>
</organism>
<feature type="chain" id="PRO_5014460000" evidence="1">
    <location>
        <begin position="23"/>
        <end position="183"/>
    </location>
</feature>
<dbReference type="Bgee" id="ENSMNEG00000005121">
    <property type="expression patterns" value="Expressed in cerebellum and 6 other cell types or tissues"/>
</dbReference>
<sequence length="183" mass="19997">MTWHHLQTASIILHPALDWCLGHTALLLTHVLYAGGSYTEQTHPGPPWTASLLSVQLRSTSDTPSRDSHPHHLAFSASLLIPTMPNWLCSHPCLFLEVCVPPQGSVSSAGIAALSRTQPCSSVTNTCTHSRIVIERGRCQLKKDEVISLEGSTLLFTERCRLSVAVLTGWEAQPLVGSWKQTL</sequence>
<dbReference type="Ensembl" id="ENSMNET00000005537.1">
    <property type="protein sequence ID" value="ENSMNEP00000001071.1"/>
    <property type="gene ID" value="ENSMNEG00000005121.1"/>
</dbReference>
<dbReference type="OMA" id="THSIIVI"/>